<dbReference type="GO" id="GO:0042918">
    <property type="term" value="P:alkanesulfonate transmembrane transport"/>
    <property type="evidence" value="ECO:0007669"/>
    <property type="project" value="UniProtKB-ARBA"/>
</dbReference>
<evidence type="ECO:0000313" key="10">
    <source>
        <dbReference type="Proteomes" id="UP000316921"/>
    </source>
</evidence>
<evidence type="ECO:0000256" key="5">
    <source>
        <dbReference type="ARBA" id="ARBA00022989"/>
    </source>
</evidence>
<protein>
    <submittedName>
        <fullName evidence="9">Bicarbonate transport system permease protein CmpB</fullName>
    </submittedName>
</protein>
<dbReference type="PANTHER" id="PTHR30151">
    <property type="entry name" value="ALKANE SULFONATE ABC TRANSPORTER-RELATED, MEMBRANE SUBUNIT"/>
    <property type="match status" value="1"/>
</dbReference>
<evidence type="ECO:0000256" key="7">
    <source>
        <dbReference type="RuleBase" id="RU363032"/>
    </source>
</evidence>
<keyword evidence="5 7" id="KW-1133">Transmembrane helix</keyword>
<evidence type="ECO:0000256" key="1">
    <source>
        <dbReference type="ARBA" id="ARBA00004651"/>
    </source>
</evidence>
<evidence type="ECO:0000256" key="2">
    <source>
        <dbReference type="ARBA" id="ARBA00022448"/>
    </source>
</evidence>
<evidence type="ECO:0000259" key="8">
    <source>
        <dbReference type="PROSITE" id="PS50928"/>
    </source>
</evidence>
<feature type="transmembrane region" description="Helical" evidence="7">
    <location>
        <begin position="220"/>
        <end position="240"/>
    </location>
</feature>
<evidence type="ECO:0000313" key="9">
    <source>
        <dbReference type="EMBL" id="QDU66368.1"/>
    </source>
</evidence>
<comment type="subcellular location">
    <subcellularLocation>
        <location evidence="1 7">Cell membrane</location>
        <topology evidence="1 7">Multi-pass membrane protein</topology>
    </subcellularLocation>
</comment>
<dbReference type="Proteomes" id="UP000316921">
    <property type="component" value="Chromosome"/>
</dbReference>
<feature type="transmembrane region" description="Helical" evidence="7">
    <location>
        <begin position="62"/>
        <end position="84"/>
    </location>
</feature>
<dbReference type="AlphaFoldDB" id="A0A518BHA9"/>
<dbReference type="CDD" id="cd06261">
    <property type="entry name" value="TM_PBP2"/>
    <property type="match status" value="1"/>
</dbReference>
<dbReference type="RefSeq" id="WP_145064102.1">
    <property type="nucleotide sequence ID" value="NZ_CP036287.1"/>
</dbReference>
<feature type="domain" description="ABC transmembrane type-1" evidence="8">
    <location>
        <begin position="55"/>
        <end position="239"/>
    </location>
</feature>
<dbReference type="SUPFAM" id="SSF161098">
    <property type="entry name" value="MetI-like"/>
    <property type="match status" value="1"/>
</dbReference>
<keyword evidence="10" id="KW-1185">Reference proteome</keyword>
<evidence type="ECO:0000256" key="6">
    <source>
        <dbReference type="ARBA" id="ARBA00023136"/>
    </source>
</evidence>
<evidence type="ECO:0000256" key="4">
    <source>
        <dbReference type="ARBA" id="ARBA00022692"/>
    </source>
</evidence>
<reference evidence="9 10" key="1">
    <citation type="submission" date="2019-02" db="EMBL/GenBank/DDBJ databases">
        <title>Deep-cultivation of Planctomycetes and their phenomic and genomic characterization uncovers novel biology.</title>
        <authorList>
            <person name="Wiegand S."/>
            <person name="Jogler M."/>
            <person name="Boedeker C."/>
            <person name="Pinto D."/>
            <person name="Vollmers J."/>
            <person name="Rivas-Marin E."/>
            <person name="Kohn T."/>
            <person name="Peeters S.H."/>
            <person name="Heuer A."/>
            <person name="Rast P."/>
            <person name="Oberbeckmann S."/>
            <person name="Bunk B."/>
            <person name="Jeske O."/>
            <person name="Meyerdierks A."/>
            <person name="Storesund J.E."/>
            <person name="Kallscheuer N."/>
            <person name="Luecker S."/>
            <person name="Lage O.M."/>
            <person name="Pohl T."/>
            <person name="Merkel B.J."/>
            <person name="Hornburger P."/>
            <person name="Mueller R.-W."/>
            <person name="Bruemmer F."/>
            <person name="Labrenz M."/>
            <person name="Spormann A.M."/>
            <person name="Op den Camp H."/>
            <person name="Overmann J."/>
            <person name="Amann R."/>
            <person name="Jetten M.S.M."/>
            <person name="Mascher T."/>
            <person name="Medema M.H."/>
            <person name="Devos D.P."/>
            <person name="Kaster A.-K."/>
            <person name="Ovreas L."/>
            <person name="Rohde M."/>
            <person name="Galperin M.Y."/>
            <person name="Jogler C."/>
        </authorList>
    </citation>
    <scope>NUCLEOTIDE SEQUENCE [LARGE SCALE GENOMIC DNA]</scope>
    <source>
        <strain evidence="9 10">Pla133</strain>
    </source>
</reference>
<keyword evidence="4 7" id="KW-0812">Transmembrane</keyword>
<dbReference type="InterPro" id="IPR000515">
    <property type="entry name" value="MetI-like"/>
</dbReference>
<evidence type="ECO:0000256" key="3">
    <source>
        <dbReference type="ARBA" id="ARBA00022475"/>
    </source>
</evidence>
<accession>A0A518BHA9</accession>
<dbReference type="EMBL" id="CP036287">
    <property type="protein sequence ID" value="QDU66368.1"/>
    <property type="molecule type" value="Genomic_DNA"/>
</dbReference>
<dbReference type="InterPro" id="IPR035906">
    <property type="entry name" value="MetI-like_sf"/>
</dbReference>
<dbReference type="Gene3D" id="1.10.3720.10">
    <property type="entry name" value="MetI-like"/>
    <property type="match status" value="1"/>
</dbReference>
<comment type="similarity">
    <text evidence="7">Belongs to the binding-protein-dependent transport system permease family.</text>
</comment>
<dbReference type="KEGG" id="pbap:Pla133_14380"/>
<gene>
    <name evidence="9" type="primary">cmpB</name>
    <name evidence="9" type="ORF">Pla133_14380</name>
</gene>
<feature type="transmembrane region" description="Helical" evidence="7">
    <location>
        <begin position="122"/>
        <end position="147"/>
    </location>
</feature>
<keyword evidence="3" id="KW-1003">Cell membrane</keyword>
<dbReference type="FunFam" id="1.10.3720.10:FF:000003">
    <property type="entry name" value="Aliphatic sulfonate ABC transporter permease"/>
    <property type="match status" value="1"/>
</dbReference>
<sequence length="255" mass="27356">MSPRALLLGTVGFAIFILSWHLATLGNQIGDLPGPAMTVRGLVQIAGEGVLWENVVASVFRVAWGFCLAAGIGIPLGMAFGWYPRLRETFNPLVQSLRPISPIAWLPFAVILFGGIRMSSDLAAIFLLFLSAFFPIVTASTSAVASLDLKYIRSARNFGVDGLAFFRRVVLPASLPQILTGLRLALGIAWVVVVAAEMLGVESGLGYQVMDSRNALRMDFVSAAMVVIAAIGLMLDMAMARVEATALARRGMSRR</sequence>
<dbReference type="GO" id="GO:0005886">
    <property type="term" value="C:plasma membrane"/>
    <property type="evidence" value="ECO:0007669"/>
    <property type="project" value="UniProtKB-SubCell"/>
</dbReference>
<dbReference type="PROSITE" id="PS50928">
    <property type="entry name" value="ABC_TM1"/>
    <property type="match status" value="1"/>
</dbReference>
<name>A0A518BHA9_9BACT</name>
<keyword evidence="6 7" id="KW-0472">Membrane</keyword>
<dbReference type="Pfam" id="PF00528">
    <property type="entry name" value="BPD_transp_1"/>
    <property type="match status" value="1"/>
</dbReference>
<dbReference type="PANTHER" id="PTHR30151:SF0">
    <property type="entry name" value="ABC TRANSPORTER PERMEASE PROTEIN MJ0413-RELATED"/>
    <property type="match status" value="1"/>
</dbReference>
<proteinExistence type="inferred from homology"/>
<organism evidence="9 10">
    <name type="scientific">Engelhardtia mirabilis</name>
    <dbReference type="NCBI Taxonomy" id="2528011"/>
    <lineage>
        <taxon>Bacteria</taxon>
        <taxon>Pseudomonadati</taxon>
        <taxon>Planctomycetota</taxon>
        <taxon>Planctomycetia</taxon>
        <taxon>Planctomycetia incertae sedis</taxon>
        <taxon>Engelhardtia</taxon>
    </lineage>
</organism>
<feature type="transmembrane region" description="Helical" evidence="7">
    <location>
        <begin position="181"/>
        <end position="200"/>
    </location>
</feature>
<keyword evidence="2 7" id="KW-0813">Transport</keyword>
<feature type="transmembrane region" description="Helical" evidence="7">
    <location>
        <begin position="96"/>
        <end position="116"/>
    </location>
</feature>